<protein>
    <submittedName>
        <fullName evidence="3">Uncharacterized protein</fullName>
    </submittedName>
</protein>
<feature type="signal peptide" evidence="2">
    <location>
        <begin position="1"/>
        <end position="27"/>
    </location>
</feature>
<dbReference type="AlphaFoldDB" id="A0A316VAE5"/>
<sequence>MKNLSYFFVASFMFSLISLTLQAGVETGVNHVAASSPPSSPKSHGKGINVNEQHVSSGMTSNPKVSARMIAQESSYDKKKAVLNPDSEAFDARTAESHHKVRQRRLINKVRHM</sequence>
<feature type="chain" id="PRO_5016425650" evidence="2">
    <location>
        <begin position="28"/>
        <end position="113"/>
    </location>
</feature>
<organism evidence="3 4">
    <name type="scientific">Meira miltonrushii</name>
    <dbReference type="NCBI Taxonomy" id="1280837"/>
    <lineage>
        <taxon>Eukaryota</taxon>
        <taxon>Fungi</taxon>
        <taxon>Dikarya</taxon>
        <taxon>Basidiomycota</taxon>
        <taxon>Ustilaginomycotina</taxon>
        <taxon>Exobasidiomycetes</taxon>
        <taxon>Exobasidiales</taxon>
        <taxon>Brachybasidiaceae</taxon>
        <taxon>Meira</taxon>
    </lineage>
</organism>
<evidence type="ECO:0000256" key="2">
    <source>
        <dbReference type="SAM" id="SignalP"/>
    </source>
</evidence>
<name>A0A316VAE5_9BASI</name>
<keyword evidence="2" id="KW-0732">Signal</keyword>
<proteinExistence type="predicted"/>
<dbReference type="RefSeq" id="XP_025352787.1">
    <property type="nucleotide sequence ID" value="XM_025497882.1"/>
</dbReference>
<feature type="compositionally biased region" description="Polar residues" evidence="1">
    <location>
        <begin position="50"/>
        <end position="64"/>
    </location>
</feature>
<dbReference type="EMBL" id="KZ819605">
    <property type="protein sequence ID" value="PWN32485.1"/>
    <property type="molecule type" value="Genomic_DNA"/>
</dbReference>
<reference evidence="3 4" key="1">
    <citation type="journal article" date="2018" name="Mol. Biol. Evol.">
        <title>Broad Genomic Sampling Reveals a Smut Pathogenic Ancestry of the Fungal Clade Ustilaginomycotina.</title>
        <authorList>
            <person name="Kijpornyongpan T."/>
            <person name="Mondo S.J."/>
            <person name="Barry K."/>
            <person name="Sandor L."/>
            <person name="Lee J."/>
            <person name="Lipzen A."/>
            <person name="Pangilinan J."/>
            <person name="LaButti K."/>
            <person name="Hainaut M."/>
            <person name="Henrissat B."/>
            <person name="Grigoriev I.V."/>
            <person name="Spatafora J.W."/>
            <person name="Aime M.C."/>
        </authorList>
    </citation>
    <scope>NUCLEOTIDE SEQUENCE [LARGE SCALE GENOMIC DNA]</scope>
    <source>
        <strain evidence="3 4">MCA 3882</strain>
    </source>
</reference>
<dbReference type="Proteomes" id="UP000245771">
    <property type="component" value="Unassembled WGS sequence"/>
</dbReference>
<keyword evidence="4" id="KW-1185">Reference proteome</keyword>
<evidence type="ECO:0000313" key="4">
    <source>
        <dbReference type="Proteomes" id="UP000245771"/>
    </source>
</evidence>
<accession>A0A316VAE5</accession>
<dbReference type="GeneID" id="37019663"/>
<evidence type="ECO:0000256" key="1">
    <source>
        <dbReference type="SAM" id="MobiDB-lite"/>
    </source>
</evidence>
<dbReference type="InParanoid" id="A0A316VAE5"/>
<gene>
    <name evidence="3" type="ORF">FA14DRAFT_157202</name>
</gene>
<feature type="region of interest" description="Disordered" evidence="1">
    <location>
        <begin position="31"/>
        <end position="64"/>
    </location>
</feature>
<evidence type="ECO:0000313" key="3">
    <source>
        <dbReference type="EMBL" id="PWN32485.1"/>
    </source>
</evidence>